<feature type="repeat" description="PPR" evidence="2">
    <location>
        <begin position="310"/>
        <end position="344"/>
    </location>
</feature>
<evidence type="ECO:0000256" key="2">
    <source>
        <dbReference type="PROSITE-ProRule" id="PRU00708"/>
    </source>
</evidence>
<evidence type="ECO:0000313" key="3">
    <source>
        <dbReference type="EMBL" id="RYR65642.1"/>
    </source>
</evidence>
<name>A0A445DR43_ARAHY</name>
<dbReference type="Gene3D" id="1.25.40.10">
    <property type="entry name" value="Tetratricopeptide repeat domain"/>
    <property type="match status" value="3"/>
</dbReference>
<dbReference type="PANTHER" id="PTHR47937:SF6">
    <property type="entry name" value="PENTACOTRIPEPTIDE-REPEAT REGION OF PRORP DOMAIN-CONTAINING PROTEIN"/>
    <property type="match status" value="1"/>
</dbReference>
<dbReference type="InterPro" id="IPR002885">
    <property type="entry name" value="PPR_rpt"/>
</dbReference>
<dbReference type="NCBIfam" id="TIGR00756">
    <property type="entry name" value="PPR"/>
    <property type="match status" value="5"/>
</dbReference>
<dbReference type="InterPro" id="IPR011990">
    <property type="entry name" value="TPR-like_helical_dom_sf"/>
</dbReference>
<dbReference type="PANTHER" id="PTHR47937">
    <property type="entry name" value="PLASTID TRANSCRIPTIONALLY ACTIVE CHROMOSOME 2-LIKE PROTEIN"/>
    <property type="match status" value="1"/>
</dbReference>
<evidence type="ECO:0000256" key="1">
    <source>
        <dbReference type="ARBA" id="ARBA00022737"/>
    </source>
</evidence>
<dbReference type="PROSITE" id="PS51375">
    <property type="entry name" value="PPR"/>
    <property type="match status" value="6"/>
</dbReference>
<dbReference type="InterPro" id="IPR052308">
    <property type="entry name" value="PPR_domain-containing"/>
</dbReference>
<feature type="repeat" description="PPR" evidence="2">
    <location>
        <begin position="275"/>
        <end position="309"/>
    </location>
</feature>
<accession>A0A445DR43</accession>
<gene>
    <name evidence="3" type="ORF">Ahy_A03g011570</name>
</gene>
<sequence>MWMATQILILKRFPIITKPLFLSFSYSSSSEDVVETAICILTHNRSKSRWTTLHSLYPNGFSPIQFSKIALGIKNKPHLALHFFQWTKSKCLCNHNLHSYSTIIHLLARARLKTHAQEAITLAIRASLNHEHSSLDSPPLKLFEHLIKTYRLCDSAPFVFDLLIRSCLESNKLEPSIQIVRMLMSRGNIPKVCTLNSLLSRVCKLQGFDAGHGIYREFFGLVEVKDKILKRGFGFRVSPNAHTYNVLMLRCYQDGLMGKVEEIWNEMGTSNCAPNAYSYTLLMAAFCDEGRMVDAERLWEEMENKKMELDVVCYNTIIGGFCKIGDVGRAEEFFTKMQLGGIDSTNATYEHFVKAYCSIGDVDSAVLVYNDMCRRGFRPCALILDMMVVLLCDKCRVDEAIEFLGNAVCRYDLVPKEKSYEVLIKGLCSEGKMEKALKLQAEMVGIGHHQPNLEIYSAFVDGYTRQGKDEMAESLRKEMVQTQMQSFRE</sequence>
<feature type="repeat" description="PPR" evidence="2">
    <location>
        <begin position="416"/>
        <end position="450"/>
    </location>
</feature>
<reference evidence="3 4" key="1">
    <citation type="submission" date="2019-01" db="EMBL/GenBank/DDBJ databases">
        <title>Sequencing of cultivated peanut Arachis hypogaea provides insights into genome evolution and oil improvement.</title>
        <authorList>
            <person name="Chen X."/>
        </authorList>
    </citation>
    <scope>NUCLEOTIDE SEQUENCE [LARGE SCALE GENOMIC DNA]</scope>
    <source>
        <strain evidence="4">cv. Fuhuasheng</strain>
        <tissue evidence="3">Leaves</tissue>
    </source>
</reference>
<evidence type="ECO:0000313" key="4">
    <source>
        <dbReference type="Proteomes" id="UP000289738"/>
    </source>
</evidence>
<dbReference type="EMBL" id="SDMP01000003">
    <property type="protein sequence ID" value="RYR65642.1"/>
    <property type="molecule type" value="Genomic_DNA"/>
</dbReference>
<dbReference type="Pfam" id="PF13041">
    <property type="entry name" value="PPR_2"/>
    <property type="match status" value="2"/>
</dbReference>
<dbReference type="Proteomes" id="UP000289738">
    <property type="component" value="Chromosome A03"/>
</dbReference>
<keyword evidence="4" id="KW-1185">Reference proteome</keyword>
<feature type="repeat" description="PPR" evidence="2">
    <location>
        <begin position="240"/>
        <end position="274"/>
    </location>
</feature>
<organism evidence="3 4">
    <name type="scientific">Arachis hypogaea</name>
    <name type="common">Peanut</name>
    <dbReference type="NCBI Taxonomy" id="3818"/>
    <lineage>
        <taxon>Eukaryota</taxon>
        <taxon>Viridiplantae</taxon>
        <taxon>Streptophyta</taxon>
        <taxon>Embryophyta</taxon>
        <taxon>Tracheophyta</taxon>
        <taxon>Spermatophyta</taxon>
        <taxon>Magnoliopsida</taxon>
        <taxon>eudicotyledons</taxon>
        <taxon>Gunneridae</taxon>
        <taxon>Pentapetalae</taxon>
        <taxon>rosids</taxon>
        <taxon>fabids</taxon>
        <taxon>Fabales</taxon>
        <taxon>Fabaceae</taxon>
        <taxon>Papilionoideae</taxon>
        <taxon>50 kb inversion clade</taxon>
        <taxon>dalbergioids sensu lato</taxon>
        <taxon>Dalbergieae</taxon>
        <taxon>Pterocarpus clade</taxon>
        <taxon>Arachis</taxon>
    </lineage>
</organism>
<feature type="repeat" description="PPR" evidence="2">
    <location>
        <begin position="345"/>
        <end position="379"/>
    </location>
</feature>
<evidence type="ECO:0008006" key="5">
    <source>
        <dbReference type="Google" id="ProtNLM"/>
    </source>
</evidence>
<comment type="caution">
    <text evidence="3">The sequence shown here is derived from an EMBL/GenBank/DDBJ whole genome shotgun (WGS) entry which is preliminary data.</text>
</comment>
<dbReference type="SMR" id="A0A445DR43"/>
<feature type="repeat" description="PPR" evidence="2">
    <location>
        <begin position="452"/>
        <end position="486"/>
    </location>
</feature>
<dbReference type="Pfam" id="PF01535">
    <property type="entry name" value="PPR"/>
    <property type="match status" value="2"/>
</dbReference>
<dbReference type="Gramene" id="arahy.Tifrunner.gnm2.ann2.Ah03g465300.1">
    <property type="protein sequence ID" value="arahy.Tifrunner.gnm2.ann2.Ah03g465300.1-CDS-1"/>
    <property type="gene ID" value="arahy.Tifrunner.gnm2.ann2.Ah03g465300"/>
</dbReference>
<dbReference type="AlphaFoldDB" id="A0A445DR43"/>
<protein>
    <recommendedName>
        <fullName evidence="5">Pentatricopeptide repeat-containing protein</fullName>
    </recommendedName>
</protein>
<keyword evidence="1" id="KW-0677">Repeat</keyword>
<proteinExistence type="predicted"/>
<dbReference type="OrthoDB" id="185373at2759"/>